<keyword evidence="1" id="KW-0812">Transmembrane</keyword>
<feature type="transmembrane region" description="Helical" evidence="1">
    <location>
        <begin position="142"/>
        <end position="160"/>
    </location>
</feature>
<dbReference type="EMBL" id="AP025628">
    <property type="protein sequence ID" value="BDG61885.1"/>
    <property type="molecule type" value="Genomic_DNA"/>
</dbReference>
<dbReference type="GO" id="GO:0010468">
    <property type="term" value="P:regulation of gene expression"/>
    <property type="evidence" value="ECO:0007669"/>
    <property type="project" value="InterPro"/>
</dbReference>
<evidence type="ECO:0000313" key="3">
    <source>
        <dbReference type="Proteomes" id="UP001163687"/>
    </source>
</evidence>
<keyword evidence="1" id="KW-1133">Transmembrane helix</keyword>
<proteinExistence type="predicted"/>
<dbReference type="InterPro" id="IPR007820">
    <property type="entry name" value="AbrB_fam"/>
</dbReference>
<keyword evidence="1" id="KW-0472">Membrane</keyword>
<sequence length="405" mass="39694">MIPARIPAGVSPEAIVLAEAGRGRGQPDGPVALALVLLGATAAGWAAERLHVPAPWLVGPLAVTVLLRLAAGLPRAVPGGFLVAAQVVLGLGIGLSSRPDALRTVGHSAGALLLVVVVTTAASVLGGYLLARWTGIDVSSGLLGSLPGAASGIVAMSTNLGTDPRVVATLQYLRVVAVAAAGPLLTAALEGWIGSGRLPAPGPPAGAGGAAARAALAQAGGVAGAPLWIPPSHYPALAAAACLAALLAGRLRLPAPNFLGPFTLGLALRWAGVETGTVPPVLQSLALALIGVSVGARFDRGTLALLGRAAAVDLGIIAGLLALSTVTGYAFHLAAGVDVATALLGALPGAMDAITAAAHDLGADTAVVAAMHLTRFLVIALAGPFLAMWLSRRVGGSVAGGCSQR</sequence>
<feature type="transmembrane region" description="Helical" evidence="1">
    <location>
        <begin position="310"/>
        <end position="331"/>
    </location>
</feature>
<dbReference type="PANTHER" id="PTHR38457:SF1">
    <property type="entry name" value="REGULATOR ABRB-RELATED"/>
    <property type="match status" value="1"/>
</dbReference>
<keyword evidence="3" id="KW-1185">Reference proteome</keyword>
<dbReference type="Pfam" id="PF05145">
    <property type="entry name" value="AbrB"/>
    <property type="match status" value="1"/>
</dbReference>
<gene>
    <name evidence="2" type="ORF">caldi_29750</name>
</gene>
<organism evidence="2 3">
    <name type="scientific">Caldinitratiruptor microaerophilus</name>
    <dbReference type="NCBI Taxonomy" id="671077"/>
    <lineage>
        <taxon>Bacteria</taxon>
        <taxon>Bacillati</taxon>
        <taxon>Bacillota</taxon>
        <taxon>Clostridia</taxon>
        <taxon>Eubacteriales</taxon>
        <taxon>Symbiobacteriaceae</taxon>
        <taxon>Caldinitratiruptor</taxon>
    </lineage>
</organism>
<feature type="transmembrane region" description="Helical" evidence="1">
    <location>
        <begin position="172"/>
        <end position="193"/>
    </location>
</feature>
<dbReference type="InterPro" id="IPR017516">
    <property type="entry name" value="AbrB_dup"/>
</dbReference>
<dbReference type="PIRSF" id="PIRSF038991">
    <property type="entry name" value="Protein_AbrB"/>
    <property type="match status" value="1"/>
</dbReference>
<feature type="transmembrane region" description="Helical" evidence="1">
    <location>
        <begin position="232"/>
        <end position="248"/>
    </location>
</feature>
<dbReference type="KEGG" id="cmic:caldi_29750"/>
<accession>A0AA35CQC4</accession>
<dbReference type="NCBIfam" id="TIGR03082">
    <property type="entry name" value="Gneg_AbrB_dup"/>
    <property type="match status" value="2"/>
</dbReference>
<protein>
    <submittedName>
        <fullName evidence="2">AbrB family transcriptional regulator</fullName>
    </submittedName>
</protein>
<feature type="transmembrane region" description="Helical" evidence="1">
    <location>
        <begin position="109"/>
        <end position="130"/>
    </location>
</feature>
<evidence type="ECO:0000256" key="1">
    <source>
        <dbReference type="SAM" id="Phobius"/>
    </source>
</evidence>
<name>A0AA35CQC4_9FIRM</name>
<feature type="transmembrane region" description="Helical" evidence="1">
    <location>
        <begin position="77"/>
        <end position="97"/>
    </location>
</feature>
<dbReference type="GO" id="GO:0016020">
    <property type="term" value="C:membrane"/>
    <property type="evidence" value="ECO:0007669"/>
    <property type="project" value="InterPro"/>
</dbReference>
<dbReference type="Proteomes" id="UP001163687">
    <property type="component" value="Chromosome"/>
</dbReference>
<evidence type="ECO:0000313" key="2">
    <source>
        <dbReference type="EMBL" id="BDG61885.1"/>
    </source>
</evidence>
<dbReference type="AlphaFoldDB" id="A0AA35CQC4"/>
<dbReference type="PANTHER" id="PTHR38457">
    <property type="entry name" value="REGULATOR ABRB-RELATED"/>
    <property type="match status" value="1"/>
</dbReference>
<feature type="transmembrane region" description="Helical" evidence="1">
    <location>
        <begin position="369"/>
        <end position="390"/>
    </location>
</feature>
<reference evidence="2" key="1">
    <citation type="submission" date="2022-03" db="EMBL/GenBank/DDBJ databases">
        <title>Complete genome sequence of Caldinitratiruptor microaerophilus.</title>
        <authorList>
            <person name="Mukaiyama R."/>
            <person name="Nishiyama T."/>
            <person name="Ueda K."/>
        </authorList>
    </citation>
    <scope>NUCLEOTIDE SEQUENCE</scope>
    <source>
        <strain evidence="2">JCM 16183</strain>
    </source>
</reference>